<protein>
    <submittedName>
        <fullName evidence="1">Uncharacterized protein</fullName>
    </submittedName>
</protein>
<dbReference type="Proteomes" id="UP000266633">
    <property type="component" value="Unassembled WGS sequence"/>
</dbReference>
<gene>
    <name evidence="1" type="ORF">D5077_10005</name>
</gene>
<sequence>MQVRWLSSLTPVTYLCKLLGIRCVAAFLQLELFWVYKMITDHNIVINKNTKNKSLTYVICMVILME</sequence>
<dbReference type="EMBL" id="QZDO01000031">
    <property type="protein sequence ID" value="RJL73116.1"/>
    <property type="molecule type" value="Genomic_DNA"/>
</dbReference>
<accession>A0ABX9NNF1</accession>
<organism evidence="1 2">
    <name type="scientific">Dickeya dianthicola</name>
    <dbReference type="NCBI Taxonomy" id="204039"/>
    <lineage>
        <taxon>Bacteria</taxon>
        <taxon>Pseudomonadati</taxon>
        <taxon>Pseudomonadota</taxon>
        <taxon>Gammaproteobacteria</taxon>
        <taxon>Enterobacterales</taxon>
        <taxon>Pectobacteriaceae</taxon>
        <taxon>Dickeya</taxon>
    </lineage>
</organism>
<evidence type="ECO:0000313" key="1">
    <source>
        <dbReference type="EMBL" id="RJL73116.1"/>
    </source>
</evidence>
<proteinExistence type="predicted"/>
<reference evidence="1 2" key="1">
    <citation type="submission" date="2018-09" db="EMBL/GenBank/DDBJ databases">
        <title>Phylogenetic diversity of Pectobacterium and Dickeya strains causing blackleg disease of potato in Morocco.</title>
        <authorList>
            <person name="Oulghazi S."/>
            <person name="Moumni M."/>
            <person name="Faure D."/>
        </authorList>
    </citation>
    <scope>NUCLEOTIDE SEQUENCE [LARGE SCALE GENOMIC DNA]</scope>
    <source>
        <strain evidence="1 2">S4.16.03.LID</strain>
    </source>
</reference>
<evidence type="ECO:0000313" key="2">
    <source>
        <dbReference type="Proteomes" id="UP000266633"/>
    </source>
</evidence>
<keyword evidence="2" id="KW-1185">Reference proteome</keyword>
<comment type="caution">
    <text evidence="1">The sequence shown here is derived from an EMBL/GenBank/DDBJ whole genome shotgun (WGS) entry which is preliminary data.</text>
</comment>
<name>A0ABX9NNF1_9GAMM</name>